<dbReference type="eggNOG" id="COG3751">
    <property type="taxonomic scope" value="Bacteria"/>
</dbReference>
<dbReference type="InterPro" id="IPR006620">
    <property type="entry name" value="Pro_4_hyd_alph"/>
</dbReference>
<keyword evidence="3" id="KW-0847">Vitamin C</keyword>
<keyword evidence="5" id="KW-0560">Oxidoreductase</keyword>
<dbReference type="GO" id="GO:0016705">
    <property type="term" value="F:oxidoreductase activity, acting on paired donors, with incorporation or reduction of molecular oxygen"/>
    <property type="evidence" value="ECO:0007669"/>
    <property type="project" value="InterPro"/>
</dbReference>
<dbReference type="KEGG" id="glj:GKIL_2769"/>
<evidence type="ECO:0000256" key="5">
    <source>
        <dbReference type="ARBA" id="ARBA00023002"/>
    </source>
</evidence>
<dbReference type="GO" id="GO:0031418">
    <property type="term" value="F:L-ascorbic acid binding"/>
    <property type="evidence" value="ECO:0007669"/>
    <property type="project" value="UniProtKB-KW"/>
</dbReference>
<keyword evidence="2" id="KW-0479">Metal-binding</keyword>
<dbReference type="InterPro" id="IPR005123">
    <property type="entry name" value="Oxoglu/Fe-dep_dioxygenase_dom"/>
</dbReference>
<keyword evidence="4" id="KW-0223">Dioxygenase</keyword>
<evidence type="ECO:0000259" key="8">
    <source>
        <dbReference type="PROSITE" id="PS51471"/>
    </source>
</evidence>
<proteinExistence type="predicted"/>
<feature type="compositionally biased region" description="Polar residues" evidence="7">
    <location>
        <begin position="148"/>
        <end position="157"/>
    </location>
</feature>
<comment type="cofactor">
    <cofactor evidence="1">
        <name>L-ascorbate</name>
        <dbReference type="ChEBI" id="CHEBI:38290"/>
    </cofactor>
</comment>
<evidence type="ECO:0000313" key="10">
    <source>
        <dbReference type="Proteomes" id="UP000017396"/>
    </source>
</evidence>
<dbReference type="PROSITE" id="PS51471">
    <property type="entry name" value="FE2OG_OXY"/>
    <property type="match status" value="1"/>
</dbReference>
<dbReference type="GO" id="GO:0005506">
    <property type="term" value="F:iron ion binding"/>
    <property type="evidence" value="ECO:0007669"/>
    <property type="project" value="InterPro"/>
</dbReference>
<evidence type="ECO:0000256" key="7">
    <source>
        <dbReference type="SAM" id="MobiDB-lite"/>
    </source>
</evidence>
<keyword evidence="10" id="KW-1185">Reference proteome</keyword>
<evidence type="ECO:0000256" key="4">
    <source>
        <dbReference type="ARBA" id="ARBA00022964"/>
    </source>
</evidence>
<dbReference type="EMBL" id="CP003587">
    <property type="protein sequence ID" value="AGY59015.1"/>
    <property type="molecule type" value="Genomic_DNA"/>
</dbReference>
<evidence type="ECO:0000256" key="3">
    <source>
        <dbReference type="ARBA" id="ARBA00022896"/>
    </source>
</evidence>
<organism evidence="9 10">
    <name type="scientific">Gloeobacter kilaueensis (strain ATCC BAA-2537 / CCAP 1431/1 / ULC 316 / JS1)</name>
    <dbReference type="NCBI Taxonomy" id="1183438"/>
    <lineage>
        <taxon>Bacteria</taxon>
        <taxon>Bacillati</taxon>
        <taxon>Cyanobacteriota</taxon>
        <taxon>Cyanophyceae</taxon>
        <taxon>Gloeobacterales</taxon>
        <taxon>Gloeobacteraceae</taxon>
        <taxon>Gloeobacter</taxon>
    </lineage>
</organism>
<evidence type="ECO:0000313" key="9">
    <source>
        <dbReference type="EMBL" id="AGY59015.1"/>
    </source>
</evidence>
<dbReference type="SMART" id="SM00702">
    <property type="entry name" value="P4Hc"/>
    <property type="match status" value="1"/>
</dbReference>
<reference evidence="9 10" key="1">
    <citation type="journal article" date="2013" name="PLoS ONE">
        <title>Cultivation and Complete Genome Sequencing of Gloeobacter kilaueensis sp. nov., from a Lava Cave in Kilauea Caldera, Hawai'i.</title>
        <authorList>
            <person name="Saw J.H."/>
            <person name="Schatz M."/>
            <person name="Brown M.V."/>
            <person name="Kunkel D.D."/>
            <person name="Foster J.S."/>
            <person name="Shick H."/>
            <person name="Christensen S."/>
            <person name="Hou S."/>
            <person name="Wan X."/>
            <person name="Donachie S.P."/>
        </authorList>
    </citation>
    <scope>NUCLEOTIDE SEQUENCE [LARGE SCALE GENOMIC DNA]</scope>
    <source>
        <strain evidence="10">JS</strain>
    </source>
</reference>
<evidence type="ECO:0000256" key="2">
    <source>
        <dbReference type="ARBA" id="ARBA00022723"/>
    </source>
</evidence>
<dbReference type="STRING" id="1183438.GKIL_2769"/>
<name>U5QMW5_GLOK1</name>
<dbReference type="HOGENOM" id="CLU_764527_0_0_3"/>
<dbReference type="PANTHER" id="PTHR12907:SF26">
    <property type="entry name" value="HIF PROLYL HYDROXYLASE, ISOFORM C"/>
    <property type="match status" value="1"/>
</dbReference>
<protein>
    <submittedName>
        <fullName evidence="9">2OG-Fe(II) oxygenase</fullName>
    </submittedName>
</protein>
<feature type="region of interest" description="Disordered" evidence="7">
    <location>
        <begin position="135"/>
        <end position="157"/>
    </location>
</feature>
<sequence length="362" mass="40606">METQSLTIDMLCDALIKDERVITDQERQLLASIFQHIKSHETPSAELEAAIAERLAGAVGNVIGQRMARVFGDAVVRRLVDTQMNTQAARVDAQEPGLPGVPMRIHPPDALPGVPMRIHPPDALPGVPMRIHPPDTTSTRKSREPLIGQQTPNGQRSVNSATIRGTQVAVFEEFLSKEELTGLIEFALAHEAHFQASRVLVPGSGTNNLDFSQRRSRVFFDLERYSTLFTQRILSYWPRIAEKLEYTPFEIAEVEPQMTASNDGDFFGKHTDSTHELSRTREITFIYFFHREPVAFTGGELRIYDTSFENGCSGASSFKGIIPQQNQIVFFPGRLVHEILPVHCPSKAFADSRFTINGWLHR</sequence>
<dbReference type="GO" id="GO:0051213">
    <property type="term" value="F:dioxygenase activity"/>
    <property type="evidence" value="ECO:0007669"/>
    <property type="project" value="UniProtKB-KW"/>
</dbReference>
<dbReference type="Pfam" id="PF13640">
    <property type="entry name" value="2OG-FeII_Oxy_3"/>
    <property type="match status" value="1"/>
</dbReference>
<feature type="domain" description="Fe2OG dioxygenase" evidence="8">
    <location>
        <begin position="244"/>
        <end position="362"/>
    </location>
</feature>
<dbReference type="AlphaFoldDB" id="U5QMW5"/>
<dbReference type="InterPro" id="IPR051559">
    <property type="entry name" value="HIF_prolyl_hydroxylases"/>
</dbReference>
<evidence type="ECO:0000256" key="1">
    <source>
        <dbReference type="ARBA" id="ARBA00001961"/>
    </source>
</evidence>
<dbReference type="Gene3D" id="2.60.120.620">
    <property type="entry name" value="q2cbj1_9rhob like domain"/>
    <property type="match status" value="1"/>
</dbReference>
<dbReference type="RefSeq" id="WP_023174227.1">
    <property type="nucleotide sequence ID" value="NC_022600.1"/>
</dbReference>
<dbReference type="PANTHER" id="PTHR12907">
    <property type="entry name" value="EGL NINE HOMOLOG-RELATED"/>
    <property type="match status" value="1"/>
</dbReference>
<dbReference type="Proteomes" id="UP000017396">
    <property type="component" value="Chromosome"/>
</dbReference>
<keyword evidence="6" id="KW-0408">Iron</keyword>
<dbReference type="InterPro" id="IPR044862">
    <property type="entry name" value="Pro_4_hyd_alph_FE2OG_OXY"/>
</dbReference>
<evidence type="ECO:0000256" key="6">
    <source>
        <dbReference type="ARBA" id="ARBA00023004"/>
    </source>
</evidence>
<accession>U5QMW5</accession>
<gene>
    <name evidence="9" type="ORF">GKIL_2769</name>
</gene>